<evidence type="ECO:0008006" key="2">
    <source>
        <dbReference type="Google" id="ProtNLM"/>
    </source>
</evidence>
<protein>
    <recommendedName>
        <fullName evidence="2">Tick transposon</fullName>
    </recommendedName>
</protein>
<evidence type="ECO:0000313" key="1">
    <source>
        <dbReference type="EMBL" id="JAR92974.1"/>
    </source>
</evidence>
<dbReference type="EMBL" id="GEGO01002430">
    <property type="protein sequence ID" value="JAR92974.1"/>
    <property type="molecule type" value="Transcribed_RNA"/>
</dbReference>
<reference evidence="1" key="1">
    <citation type="journal article" date="2018" name="PLoS Negl. Trop. Dis.">
        <title>Sialome diversity of ticks revealed by RNAseq of single tick salivary glands.</title>
        <authorList>
            <person name="Perner J."/>
            <person name="Kropackova S."/>
            <person name="Kopacek P."/>
            <person name="Ribeiro J.M."/>
        </authorList>
    </citation>
    <scope>NUCLEOTIDE SEQUENCE</scope>
    <source>
        <strain evidence="1">Siblings of single egg batch collected in Ceske Budejovice</strain>
        <tissue evidence="1">Salivary glands</tissue>
    </source>
</reference>
<sequence>ALQMCHKLVLTQLRKQISAAKSDHLAMFFAPKTHEEGCPFRVDVTERGSWQGVMSLCILRHLNHVQLNYHFLILISKSLK</sequence>
<dbReference type="AlphaFoldDB" id="A0A147BQD9"/>
<organism evidence="1">
    <name type="scientific">Ixodes ricinus</name>
    <name type="common">Common tick</name>
    <name type="synonym">Acarus ricinus</name>
    <dbReference type="NCBI Taxonomy" id="34613"/>
    <lineage>
        <taxon>Eukaryota</taxon>
        <taxon>Metazoa</taxon>
        <taxon>Ecdysozoa</taxon>
        <taxon>Arthropoda</taxon>
        <taxon>Chelicerata</taxon>
        <taxon>Arachnida</taxon>
        <taxon>Acari</taxon>
        <taxon>Parasitiformes</taxon>
        <taxon>Ixodida</taxon>
        <taxon>Ixodoidea</taxon>
        <taxon>Ixodidae</taxon>
        <taxon>Ixodinae</taxon>
        <taxon>Ixodes</taxon>
    </lineage>
</organism>
<name>A0A147BQD9_IXORI</name>
<feature type="non-terminal residue" evidence="1">
    <location>
        <position position="1"/>
    </location>
</feature>
<accession>A0A147BQD9</accession>
<proteinExistence type="predicted"/>